<dbReference type="Proteomes" id="UP001283361">
    <property type="component" value="Unassembled WGS sequence"/>
</dbReference>
<name>A0AAE1CUX5_9GAST</name>
<gene>
    <name evidence="2" type="ORF">RRG08_004849</name>
</gene>
<evidence type="ECO:0000256" key="1">
    <source>
        <dbReference type="SAM" id="MobiDB-lite"/>
    </source>
</evidence>
<organism evidence="2 3">
    <name type="scientific">Elysia crispata</name>
    <name type="common">lettuce slug</name>
    <dbReference type="NCBI Taxonomy" id="231223"/>
    <lineage>
        <taxon>Eukaryota</taxon>
        <taxon>Metazoa</taxon>
        <taxon>Spiralia</taxon>
        <taxon>Lophotrochozoa</taxon>
        <taxon>Mollusca</taxon>
        <taxon>Gastropoda</taxon>
        <taxon>Heterobranchia</taxon>
        <taxon>Euthyneura</taxon>
        <taxon>Panpulmonata</taxon>
        <taxon>Sacoglossa</taxon>
        <taxon>Placobranchoidea</taxon>
        <taxon>Plakobranchidae</taxon>
        <taxon>Elysia</taxon>
    </lineage>
</organism>
<feature type="region of interest" description="Disordered" evidence="1">
    <location>
        <begin position="36"/>
        <end position="60"/>
    </location>
</feature>
<accession>A0AAE1CUX5</accession>
<protein>
    <submittedName>
        <fullName evidence="2">Uncharacterized protein</fullName>
    </submittedName>
</protein>
<sequence>DPTHQPLAEFSHTNGPGSQDITGLTLTATGIPISASRAQAHRDPSARSRHVRPGVDQNLGPMMSGSGLELLGIGVSQRTHVGNQCSLPEEVGPGSAPNGSCGRLLQAVVSTGCARGRPAQVHHVPPVSPTGHGSRLQRDSGRPGCHARGGLRAVFHPAAASWPLLQFHRLVSRSG</sequence>
<feature type="non-terminal residue" evidence="2">
    <location>
        <position position="1"/>
    </location>
</feature>
<dbReference type="AlphaFoldDB" id="A0AAE1CUX5"/>
<feature type="region of interest" description="Disordered" evidence="1">
    <location>
        <begin position="1"/>
        <end position="20"/>
    </location>
</feature>
<evidence type="ECO:0000313" key="2">
    <source>
        <dbReference type="EMBL" id="KAK3736972.1"/>
    </source>
</evidence>
<feature type="region of interest" description="Disordered" evidence="1">
    <location>
        <begin position="118"/>
        <end position="145"/>
    </location>
</feature>
<reference evidence="2" key="1">
    <citation type="journal article" date="2023" name="G3 (Bethesda)">
        <title>A reference genome for the long-term kleptoplast-retaining sea slug Elysia crispata morphotype clarki.</title>
        <authorList>
            <person name="Eastman K.E."/>
            <person name="Pendleton A.L."/>
            <person name="Shaikh M.A."/>
            <person name="Suttiyut T."/>
            <person name="Ogas R."/>
            <person name="Tomko P."/>
            <person name="Gavelis G."/>
            <person name="Widhalm J.R."/>
            <person name="Wisecaver J.H."/>
        </authorList>
    </citation>
    <scope>NUCLEOTIDE SEQUENCE</scope>
    <source>
        <strain evidence="2">ECLA1</strain>
    </source>
</reference>
<keyword evidence="3" id="KW-1185">Reference proteome</keyword>
<proteinExistence type="predicted"/>
<evidence type="ECO:0000313" key="3">
    <source>
        <dbReference type="Proteomes" id="UP001283361"/>
    </source>
</evidence>
<comment type="caution">
    <text evidence="2">The sequence shown here is derived from an EMBL/GenBank/DDBJ whole genome shotgun (WGS) entry which is preliminary data.</text>
</comment>
<feature type="compositionally biased region" description="Polar residues" evidence="1">
    <location>
        <begin position="11"/>
        <end position="20"/>
    </location>
</feature>
<dbReference type="EMBL" id="JAWDGP010006673">
    <property type="protein sequence ID" value="KAK3736972.1"/>
    <property type="molecule type" value="Genomic_DNA"/>
</dbReference>